<dbReference type="RefSeq" id="XP_014667950.1">
    <property type="nucleotide sequence ID" value="XM_014812464.1"/>
</dbReference>
<dbReference type="PANTHER" id="PTHR47331:SF1">
    <property type="entry name" value="GAG-LIKE PROTEIN"/>
    <property type="match status" value="1"/>
</dbReference>
<accession>A0ABM1E6X9</accession>
<evidence type="ECO:0000313" key="2">
    <source>
        <dbReference type="RefSeq" id="XP_014667950.1"/>
    </source>
</evidence>
<dbReference type="GeneID" id="106809397"/>
<name>A0ABM1E6X9_PRICU</name>
<organism evidence="1 2">
    <name type="scientific">Priapulus caudatus</name>
    <name type="common">Priapulid worm</name>
    <dbReference type="NCBI Taxonomy" id="37621"/>
    <lineage>
        <taxon>Eukaryota</taxon>
        <taxon>Metazoa</taxon>
        <taxon>Ecdysozoa</taxon>
        <taxon>Scalidophora</taxon>
        <taxon>Priapulida</taxon>
        <taxon>Priapulimorpha</taxon>
        <taxon>Priapulimorphida</taxon>
        <taxon>Priapulidae</taxon>
        <taxon>Priapulus</taxon>
    </lineage>
</organism>
<protein>
    <submittedName>
        <fullName evidence="2">Uncharacterized protein LOC106809397</fullName>
    </submittedName>
</protein>
<gene>
    <name evidence="2" type="primary">LOC106809397</name>
</gene>
<sequence>MDAMLQRELCDELALGKSVFWSDSMTVLRYIANETTKFRTFVANRVETIHQHSDLSQWRYVSTNQNPADDSVECTRWLQGPDFLWSSHQEDQRVDTELVESDPELKATVAAVKIASDMSEEARDTMDKLLRYHSTWYNLKRSTAWLLRIKRMLLRKVRNRSNNEVKVELSGEPLTVDEMKGAE</sequence>
<reference evidence="2" key="1">
    <citation type="submission" date="2025-08" db="UniProtKB">
        <authorList>
            <consortium name="RefSeq"/>
        </authorList>
    </citation>
    <scope>IDENTIFICATION</scope>
</reference>
<proteinExistence type="predicted"/>
<keyword evidence="1" id="KW-1185">Reference proteome</keyword>
<dbReference type="Proteomes" id="UP000695022">
    <property type="component" value="Unplaced"/>
</dbReference>
<evidence type="ECO:0000313" key="1">
    <source>
        <dbReference type="Proteomes" id="UP000695022"/>
    </source>
</evidence>
<dbReference type="PANTHER" id="PTHR47331">
    <property type="entry name" value="PHD-TYPE DOMAIN-CONTAINING PROTEIN"/>
    <property type="match status" value="1"/>
</dbReference>